<dbReference type="EMBL" id="JAYMYQ010000001">
    <property type="protein sequence ID" value="KAK7358761.1"/>
    <property type="molecule type" value="Genomic_DNA"/>
</dbReference>
<name>A0AAN9R4L9_CANGL</name>
<reference evidence="1 2" key="1">
    <citation type="submission" date="2024-01" db="EMBL/GenBank/DDBJ databases">
        <title>The genomes of 5 underutilized Papilionoideae crops provide insights into root nodulation and disease resistanc.</title>
        <authorList>
            <person name="Jiang F."/>
        </authorList>
    </citation>
    <scope>NUCLEOTIDE SEQUENCE [LARGE SCALE GENOMIC DNA]</scope>
    <source>
        <strain evidence="1">LVBAO_FW01</strain>
        <tissue evidence="1">Leaves</tissue>
    </source>
</reference>
<accession>A0AAN9R4L9</accession>
<comment type="caution">
    <text evidence="1">The sequence shown here is derived from an EMBL/GenBank/DDBJ whole genome shotgun (WGS) entry which is preliminary data.</text>
</comment>
<keyword evidence="2" id="KW-1185">Reference proteome</keyword>
<sequence length="80" mass="9237">MYFPIGSLPSTLFMYLSFLFCKMKDASLFWCLAGLKFETYFMDRLFRECKSLWGEKNPSMLWAACLTFGRLALGPSALLI</sequence>
<gene>
    <name evidence="1" type="ORF">VNO77_00700</name>
</gene>
<organism evidence="1 2">
    <name type="scientific">Canavalia gladiata</name>
    <name type="common">Sword bean</name>
    <name type="synonym">Dolichos gladiatus</name>
    <dbReference type="NCBI Taxonomy" id="3824"/>
    <lineage>
        <taxon>Eukaryota</taxon>
        <taxon>Viridiplantae</taxon>
        <taxon>Streptophyta</taxon>
        <taxon>Embryophyta</taxon>
        <taxon>Tracheophyta</taxon>
        <taxon>Spermatophyta</taxon>
        <taxon>Magnoliopsida</taxon>
        <taxon>eudicotyledons</taxon>
        <taxon>Gunneridae</taxon>
        <taxon>Pentapetalae</taxon>
        <taxon>rosids</taxon>
        <taxon>fabids</taxon>
        <taxon>Fabales</taxon>
        <taxon>Fabaceae</taxon>
        <taxon>Papilionoideae</taxon>
        <taxon>50 kb inversion clade</taxon>
        <taxon>NPAAA clade</taxon>
        <taxon>indigoferoid/millettioid clade</taxon>
        <taxon>Phaseoleae</taxon>
        <taxon>Canavalia</taxon>
    </lineage>
</organism>
<protein>
    <submittedName>
        <fullName evidence="1">Uncharacterized protein</fullName>
    </submittedName>
</protein>
<evidence type="ECO:0000313" key="1">
    <source>
        <dbReference type="EMBL" id="KAK7358761.1"/>
    </source>
</evidence>
<dbReference type="AlphaFoldDB" id="A0AAN9R4L9"/>
<evidence type="ECO:0000313" key="2">
    <source>
        <dbReference type="Proteomes" id="UP001367508"/>
    </source>
</evidence>
<proteinExistence type="predicted"/>
<dbReference type="Proteomes" id="UP001367508">
    <property type="component" value="Unassembled WGS sequence"/>
</dbReference>